<dbReference type="InterPro" id="IPR029787">
    <property type="entry name" value="Nucleotide_cyclase"/>
</dbReference>
<dbReference type="AlphaFoldDB" id="A0A8J3H1Z5"/>
<dbReference type="RefSeq" id="WP_189682026.1">
    <property type="nucleotide sequence ID" value="NZ_BNCJ01000017.1"/>
</dbReference>
<dbReference type="CDD" id="cd07302">
    <property type="entry name" value="CHD"/>
    <property type="match status" value="1"/>
</dbReference>
<dbReference type="SMART" id="SM00044">
    <property type="entry name" value="CYCc"/>
    <property type="match status" value="1"/>
</dbReference>
<dbReference type="Pfam" id="PF13474">
    <property type="entry name" value="SnoaL_3"/>
    <property type="match status" value="1"/>
</dbReference>
<sequence length="321" mass="33997">MIRASPELVAVARRWHFALRDKDEPALLNLMTENEALRYIGTADGEIWSGAMLRKGLGAHAREIPDYDFREMSLEAFENGDTGWALFTGETTYATGGAPSFHRYSFVFVLESGAWKVVQVHGSNTVSNVAKMGIEHTALDALVAAAKAGFTGKGTAGTTSVMFTDIAGSSALAQVVGDTAWADLARRHLARVTDTVEAHGGRLIKSLGDGTMSTFPSAGQAMLAALDIQAALDGQAEEPRLRVRIGLHTGDVVQAGDDFFGTVVNKAARIAALAGPGEIRVSDATRIMVGSLAGLVFSDPARVALKGLEGDHLVYRLERGG</sequence>
<dbReference type="InterPro" id="IPR032710">
    <property type="entry name" value="NTF2-like_dom_sf"/>
</dbReference>
<dbReference type="InterPro" id="IPR037401">
    <property type="entry name" value="SnoaL-like"/>
</dbReference>
<reference evidence="2" key="1">
    <citation type="journal article" date="2014" name="Int. J. Syst. Evol. Microbiol.">
        <title>Complete genome sequence of Corynebacterium casei LMG S-19264T (=DSM 44701T), isolated from a smear-ripened cheese.</title>
        <authorList>
            <consortium name="US DOE Joint Genome Institute (JGI-PGF)"/>
            <person name="Walter F."/>
            <person name="Albersmeier A."/>
            <person name="Kalinowski J."/>
            <person name="Ruckert C."/>
        </authorList>
    </citation>
    <scope>NUCLEOTIDE SEQUENCE</scope>
    <source>
        <strain evidence="2">KCTC 42650</strain>
    </source>
</reference>
<dbReference type="GO" id="GO:0006171">
    <property type="term" value="P:cAMP biosynthetic process"/>
    <property type="evidence" value="ECO:0007669"/>
    <property type="project" value="TreeGrafter"/>
</dbReference>
<dbReference type="InterPro" id="IPR001054">
    <property type="entry name" value="A/G_cyclase"/>
</dbReference>
<dbReference type="PROSITE" id="PS50125">
    <property type="entry name" value="GUANYLATE_CYCLASE_2"/>
    <property type="match status" value="1"/>
</dbReference>
<dbReference type="SUPFAM" id="SSF55073">
    <property type="entry name" value="Nucleotide cyclase"/>
    <property type="match status" value="1"/>
</dbReference>
<dbReference type="InterPro" id="IPR050697">
    <property type="entry name" value="Adenylyl/Guanylyl_Cyclase_3/4"/>
</dbReference>
<dbReference type="PANTHER" id="PTHR43081:SF19">
    <property type="entry name" value="PH-SENSITIVE ADENYLATE CYCLASE RV1264"/>
    <property type="match status" value="1"/>
</dbReference>
<dbReference type="Gene3D" id="3.10.450.50">
    <property type="match status" value="1"/>
</dbReference>
<name>A0A8J3H1Z5_9RHOB</name>
<dbReference type="PANTHER" id="PTHR43081">
    <property type="entry name" value="ADENYLATE CYCLASE, TERMINAL-DIFFERENTIATION SPECIFIC-RELATED"/>
    <property type="match status" value="1"/>
</dbReference>
<dbReference type="EMBL" id="BNCJ01000017">
    <property type="protein sequence ID" value="GHF65895.1"/>
    <property type="molecule type" value="Genomic_DNA"/>
</dbReference>
<proteinExistence type="predicted"/>
<protein>
    <recommendedName>
        <fullName evidence="1">Guanylate cyclase domain-containing protein</fullName>
    </recommendedName>
</protein>
<dbReference type="GO" id="GO:0004016">
    <property type="term" value="F:adenylate cyclase activity"/>
    <property type="evidence" value="ECO:0007669"/>
    <property type="project" value="UniProtKB-ARBA"/>
</dbReference>
<feature type="domain" description="Guanylate cyclase" evidence="1">
    <location>
        <begin position="160"/>
        <end position="271"/>
    </location>
</feature>
<dbReference type="SUPFAM" id="SSF54427">
    <property type="entry name" value="NTF2-like"/>
    <property type="match status" value="1"/>
</dbReference>
<organism evidence="2 3">
    <name type="scientific">Seohaeicola zhoushanensis</name>
    <dbReference type="NCBI Taxonomy" id="1569283"/>
    <lineage>
        <taxon>Bacteria</taxon>
        <taxon>Pseudomonadati</taxon>
        <taxon>Pseudomonadota</taxon>
        <taxon>Alphaproteobacteria</taxon>
        <taxon>Rhodobacterales</taxon>
        <taxon>Roseobacteraceae</taxon>
        <taxon>Seohaeicola</taxon>
    </lineage>
</organism>
<keyword evidence="3" id="KW-1185">Reference proteome</keyword>
<comment type="caution">
    <text evidence="2">The sequence shown here is derived from an EMBL/GenBank/DDBJ whole genome shotgun (WGS) entry which is preliminary data.</text>
</comment>
<dbReference type="Pfam" id="PF00211">
    <property type="entry name" value="Guanylate_cyc"/>
    <property type="match status" value="1"/>
</dbReference>
<evidence type="ECO:0000313" key="3">
    <source>
        <dbReference type="Proteomes" id="UP000626220"/>
    </source>
</evidence>
<dbReference type="GO" id="GO:0035556">
    <property type="term" value="P:intracellular signal transduction"/>
    <property type="evidence" value="ECO:0007669"/>
    <property type="project" value="InterPro"/>
</dbReference>
<dbReference type="Proteomes" id="UP000626220">
    <property type="component" value="Unassembled WGS sequence"/>
</dbReference>
<dbReference type="Gene3D" id="3.30.70.1230">
    <property type="entry name" value="Nucleotide cyclase"/>
    <property type="match status" value="1"/>
</dbReference>
<evidence type="ECO:0000259" key="1">
    <source>
        <dbReference type="PROSITE" id="PS50125"/>
    </source>
</evidence>
<evidence type="ECO:0000313" key="2">
    <source>
        <dbReference type="EMBL" id="GHF65895.1"/>
    </source>
</evidence>
<accession>A0A8J3H1Z5</accession>
<gene>
    <name evidence="2" type="ORF">GCM10017056_41350</name>
</gene>
<reference evidence="2" key="2">
    <citation type="submission" date="2020-09" db="EMBL/GenBank/DDBJ databases">
        <authorList>
            <person name="Sun Q."/>
            <person name="Kim S."/>
        </authorList>
    </citation>
    <scope>NUCLEOTIDE SEQUENCE</scope>
    <source>
        <strain evidence="2">KCTC 42650</strain>
    </source>
</reference>